<organism evidence="2 3">
    <name type="scientific">Cellulomonas persica</name>
    <dbReference type="NCBI Taxonomy" id="76861"/>
    <lineage>
        <taxon>Bacteria</taxon>
        <taxon>Bacillati</taxon>
        <taxon>Actinomycetota</taxon>
        <taxon>Actinomycetes</taxon>
        <taxon>Micrococcales</taxon>
        <taxon>Cellulomonadaceae</taxon>
        <taxon>Cellulomonas</taxon>
    </lineage>
</organism>
<feature type="compositionally biased region" description="Basic and acidic residues" evidence="1">
    <location>
        <begin position="164"/>
        <end position="174"/>
    </location>
</feature>
<proteinExistence type="predicted"/>
<name>A0A510UP93_9CELL</name>
<accession>A0A510UP93</accession>
<evidence type="ECO:0008006" key="4">
    <source>
        <dbReference type="Google" id="ProtNLM"/>
    </source>
</evidence>
<dbReference type="RefSeq" id="WP_146804787.1">
    <property type="nucleotide sequence ID" value="NZ_BJUA01000001.1"/>
</dbReference>
<dbReference type="AlphaFoldDB" id="A0A510UP93"/>
<evidence type="ECO:0000313" key="2">
    <source>
        <dbReference type="EMBL" id="GEK16483.1"/>
    </source>
</evidence>
<gene>
    <name evidence="2" type="ORF">CPE01_02160</name>
</gene>
<feature type="compositionally biased region" description="Basic and acidic residues" evidence="1">
    <location>
        <begin position="124"/>
        <end position="136"/>
    </location>
</feature>
<sequence>MIRLRRAVVALGVALTLLGVSGCGSSTELGADRARTLQASVLAVTRAAADGHWREATTLLGSTRALLDAGVEQGEVSAMRYRAIDAALDEVEAELAAAQERAAATETAPAVEATPTPQATTKVVVEETKAPSKPEPARPGPAPEPKKPKKPTKVEPPDKPGPGKGKEPGDRNRR</sequence>
<reference evidence="2 3" key="1">
    <citation type="submission" date="2019-07" db="EMBL/GenBank/DDBJ databases">
        <title>Whole genome shotgun sequence of Cellulomonas persica NBRC 101101.</title>
        <authorList>
            <person name="Hosoyama A."/>
            <person name="Uohara A."/>
            <person name="Ohji S."/>
            <person name="Ichikawa N."/>
        </authorList>
    </citation>
    <scope>NUCLEOTIDE SEQUENCE [LARGE SCALE GENOMIC DNA]</scope>
    <source>
        <strain evidence="2 3">NBRC 101101</strain>
    </source>
</reference>
<dbReference type="EMBL" id="BJUA01000001">
    <property type="protein sequence ID" value="GEK16483.1"/>
    <property type="molecule type" value="Genomic_DNA"/>
</dbReference>
<protein>
    <recommendedName>
        <fullName evidence="4">Mucin-associated surface protein</fullName>
    </recommendedName>
</protein>
<dbReference type="OrthoDB" id="4829970at2"/>
<evidence type="ECO:0000313" key="3">
    <source>
        <dbReference type="Proteomes" id="UP000321386"/>
    </source>
</evidence>
<feature type="region of interest" description="Disordered" evidence="1">
    <location>
        <begin position="98"/>
        <end position="174"/>
    </location>
</feature>
<evidence type="ECO:0000256" key="1">
    <source>
        <dbReference type="SAM" id="MobiDB-lite"/>
    </source>
</evidence>
<dbReference type="PROSITE" id="PS51257">
    <property type="entry name" value="PROKAR_LIPOPROTEIN"/>
    <property type="match status" value="1"/>
</dbReference>
<feature type="compositionally biased region" description="Low complexity" evidence="1">
    <location>
        <begin position="98"/>
        <end position="121"/>
    </location>
</feature>
<comment type="caution">
    <text evidence="2">The sequence shown here is derived from an EMBL/GenBank/DDBJ whole genome shotgun (WGS) entry which is preliminary data.</text>
</comment>
<keyword evidence="3" id="KW-1185">Reference proteome</keyword>
<dbReference type="Proteomes" id="UP000321386">
    <property type="component" value="Unassembled WGS sequence"/>
</dbReference>